<dbReference type="Proteomes" id="UP000054097">
    <property type="component" value="Unassembled WGS sequence"/>
</dbReference>
<dbReference type="CDD" id="cd00200">
    <property type="entry name" value="WD40"/>
    <property type="match status" value="1"/>
</dbReference>
<dbReference type="InterPro" id="IPR051350">
    <property type="entry name" value="WD_repeat-ST_regulator"/>
</dbReference>
<evidence type="ECO:0000313" key="7">
    <source>
        <dbReference type="Proteomes" id="UP000054097"/>
    </source>
</evidence>
<evidence type="ECO:0000256" key="2">
    <source>
        <dbReference type="ARBA" id="ARBA00022737"/>
    </source>
</evidence>
<proteinExistence type="predicted"/>
<dbReference type="AlphaFoldDB" id="A0A0C2WPD2"/>
<protein>
    <recommendedName>
        <fullName evidence="5">CTLH domain-containing protein</fullName>
    </recommendedName>
</protein>
<dbReference type="HOGENOM" id="CLU_000288_57_25_1"/>
<dbReference type="InterPro" id="IPR006595">
    <property type="entry name" value="CTLH_C"/>
</dbReference>
<dbReference type="PROSITE" id="PS50294">
    <property type="entry name" value="WD_REPEATS_REGION"/>
    <property type="match status" value="2"/>
</dbReference>
<keyword evidence="7" id="KW-1185">Reference proteome</keyword>
<dbReference type="InterPro" id="IPR001680">
    <property type="entry name" value="WD40_rpt"/>
</dbReference>
<dbReference type="PANTHER" id="PTHR22838">
    <property type="entry name" value="WD REPEAT PROTEIN 26-RELATED"/>
    <property type="match status" value="1"/>
</dbReference>
<dbReference type="STRING" id="933852.A0A0C2WPD2"/>
<reference evidence="6 7" key="1">
    <citation type="submission" date="2014-04" db="EMBL/GenBank/DDBJ databases">
        <authorList>
            <consortium name="DOE Joint Genome Institute"/>
            <person name="Kuo A."/>
            <person name="Zuccaro A."/>
            <person name="Kohler A."/>
            <person name="Nagy L.G."/>
            <person name="Floudas D."/>
            <person name="Copeland A."/>
            <person name="Barry K.W."/>
            <person name="Cichocki N."/>
            <person name="Veneault-Fourrey C."/>
            <person name="LaButti K."/>
            <person name="Lindquist E.A."/>
            <person name="Lipzen A."/>
            <person name="Lundell T."/>
            <person name="Morin E."/>
            <person name="Murat C."/>
            <person name="Sun H."/>
            <person name="Tunlid A."/>
            <person name="Henrissat B."/>
            <person name="Grigoriev I.V."/>
            <person name="Hibbett D.S."/>
            <person name="Martin F."/>
            <person name="Nordberg H.P."/>
            <person name="Cantor M.N."/>
            <person name="Hua S.X."/>
        </authorList>
    </citation>
    <scope>NUCLEOTIDE SEQUENCE [LARGE SCALE GENOMIC DNA]</scope>
    <source>
        <strain evidence="6 7">MAFF 305830</strain>
    </source>
</reference>
<dbReference type="Pfam" id="PF23627">
    <property type="entry name" value="LisH_WDR26"/>
    <property type="match status" value="1"/>
</dbReference>
<feature type="region of interest" description="Disordered" evidence="4">
    <location>
        <begin position="629"/>
        <end position="684"/>
    </location>
</feature>
<keyword evidence="1 3" id="KW-0853">WD repeat</keyword>
<gene>
    <name evidence="6" type="ORF">M408DRAFT_334370</name>
</gene>
<feature type="region of interest" description="Disordered" evidence="4">
    <location>
        <begin position="1"/>
        <end position="64"/>
    </location>
</feature>
<dbReference type="InterPro" id="IPR036322">
    <property type="entry name" value="WD40_repeat_dom_sf"/>
</dbReference>
<feature type="repeat" description="WD" evidence="3">
    <location>
        <begin position="293"/>
        <end position="324"/>
    </location>
</feature>
<dbReference type="OrthoDB" id="972532at2759"/>
<name>A0A0C2WPD2_SERVB</name>
<keyword evidence="2" id="KW-0677">Repeat</keyword>
<dbReference type="PROSITE" id="PS50082">
    <property type="entry name" value="WD_REPEATS_2"/>
    <property type="match status" value="3"/>
</dbReference>
<evidence type="ECO:0000256" key="3">
    <source>
        <dbReference type="PROSITE-ProRule" id="PRU00221"/>
    </source>
</evidence>
<dbReference type="Gene3D" id="2.130.10.10">
    <property type="entry name" value="YVTN repeat-like/Quinoprotein amine dehydrogenase"/>
    <property type="match status" value="3"/>
</dbReference>
<dbReference type="SMART" id="SM00668">
    <property type="entry name" value="CTLH"/>
    <property type="match status" value="1"/>
</dbReference>
<feature type="repeat" description="WD" evidence="3">
    <location>
        <begin position="384"/>
        <end position="416"/>
    </location>
</feature>
<dbReference type="InterPro" id="IPR006594">
    <property type="entry name" value="LisH"/>
</dbReference>
<feature type="domain" description="CTLH" evidence="5">
    <location>
        <begin position="121"/>
        <end position="178"/>
    </location>
</feature>
<accession>A0A0C2WPD2</accession>
<feature type="compositionally biased region" description="Polar residues" evidence="4">
    <location>
        <begin position="40"/>
        <end position="53"/>
    </location>
</feature>
<dbReference type="InterPro" id="IPR015943">
    <property type="entry name" value="WD40/YVTN_repeat-like_dom_sf"/>
</dbReference>
<dbReference type="SMART" id="SM00320">
    <property type="entry name" value="WD40"/>
    <property type="match status" value="6"/>
</dbReference>
<feature type="compositionally biased region" description="Polar residues" evidence="4">
    <location>
        <begin position="673"/>
        <end position="684"/>
    </location>
</feature>
<feature type="repeat" description="WD" evidence="3">
    <location>
        <begin position="343"/>
        <end position="383"/>
    </location>
</feature>
<organism evidence="6 7">
    <name type="scientific">Serendipita vermifera MAFF 305830</name>
    <dbReference type="NCBI Taxonomy" id="933852"/>
    <lineage>
        <taxon>Eukaryota</taxon>
        <taxon>Fungi</taxon>
        <taxon>Dikarya</taxon>
        <taxon>Basidiomycota</taxon>
        <taxon>Agaricomycotina</taxon>
        <taxon>Agaricomycetes</taxon>
        <taxon>Sebacinales</taxon>
        <taxon>Serendipitaceae</taxon>
        <taxon>Serendipita</taxon>
    </lineage>
</organism>
<dbReference type="PANTHER" id="PTHR22838:SF0">
    <property type="entry name" value="WD REPEAT-CONTAINING PROTEIN 26"/>
    <property type="match status" value="1"/>
</dbReference>
<dbReference type="GO" id="GO:0034657">
    <property type="term" value="C:GID complex"/>
    <property type="evidence" value="ECO:0007669"/>
    <property type="project" value="TreeGrafter"/>
</dbReference>
<evidence type="ECO:0000256" key="1">
    <source>
        <dbReference type="ARBA" id="ARBA00022574"/>
    </source>
</evidence>
<dbReference type="EMBL" id="KN824644">
    <property type="protein sequence ID" value="KIM19522.1"/>
    <property type="molecule type" value="Genomic_DNA"/>
</dbReference>
<dbReference type="PROSITE" id="PS50897">
    <property type="entry name" value="CTLH"/>
    <property type="match status" value="1"/>
</dbReference>
<evidence type="ECO:0000256" key="4">
    <source>
        <dbReference type="SAM" id="MobiDB-lite"/>
    </source>
</evidence>
<reference evidence="7" key="2">
    <citation type="submission" date="2015-01" db="EMBL/GenBank/DDBJ databases">
        <title>Evolutionary Origins and Diversification of the Mycorrhizal Mutualists.</title>
        <authorList>
            <consortium name="DOE Joint Genome Institute"/>
            <consortium name="Mycorrhizal Genomics Consortium"/>
            <person name="Kohler A."/>
            <person name="Kuo A."/>
            <person name="Nagy L.G."/>
            <person name="Floudas D."/>
            <person name="Copeland A."/>
            <person name="Barry K.W."/>
            <person name="Cichocki N."/>
            <person name="Veneault-Fourrey C."/>
            <person name="LaButti K."/>
            <person name="Lindquist E.A."/>
            <person name="Lipzen A."/>
            <person name="Lundell T."/>
            <person name="Morin E."/>
            <person name="Murat C."/>
            <person name="Riley R."/>
            <person name="Ohm R."/>
            <person name="Sun H."/>
            <person name="Tunlid A."/>
            <person name="Henrissat B."/>
            <person name="Grigoriev I.V."/>
            <person name="Hibbett D.S."/>
            <person name="Martin F."/>
        </authorList>
    </citation>
    <scope>NUCLEOTIDE SEQUENCE [LARGE SCALE GENOMIC DNA]</scope>
    <source>
        <strain evidence="7">MAFF 305830</strain>
    </source>
</reference>
<sequence length="684" mass="75395">MRLTQPSDDLDAESNTSDLQNMMSNGASSVLDNGHVKGLSNGSTNGSAANRSLSPRLEPSVDRLSKHSTAIARVNLPGTALYPGSATNREEFVRLVIQTLKDVGYVATAATLEEESGFSFETARVAAFRSSVMDGDWSTAERGLSVLGVRDEDGLRAARFLISQQKYLECLEAGRSADALFILRQEIAPMDLEPARLHNLSSLIMSSTPEELRRRASWDGARGESRQRLLAQLQQFVPSSTMVPPRRLDTLLQQARQHQIDLCNHHVNVQETSLYHDHICSRNQFPSTTTHILAGHTDEVWQVQWSHSGKMLASSSRDMSVIIWRTNRAYEGAELECTLERVLRGHCFTINAIAWSLDDKLLLSSAEHEIKLWDVESGICVKTMLDHSHTVNGLCWMADGSGFVTGGMDRRIMQWDNHGVLTAVWPILDIRILELAITPDGTKLVAIGQLAQPATTSADHVSNVFTNATIIQASGGAMPAVASTESNGNSKDMERRIAVYDVETRQEIWAQPIMGELQSVKLSDDSRFALINHRQGDVMLWDLEEARLTQRYFGRPKGACVVRNCFGGDNANFVMSGSEDGHIYVWHRRTGTLFEILAGHGPGGVNSVDWCPGEDAIFASCGDDGTIRIWGPEPTSGRDGLVEKSRKTRDGLSGDFDNERPTNNSTSEDHRSSSPTRTKATLPR</sequence>
<dbReference type="GO" id="GO:0043161">
    <property type="term" value="P:proteasome-mediated ubiquitin-dependent protein catabolic process"/>
    <property type="evidence" value="ECO:0007669"/>
    <property type="project" value="TreeGrafter"/>
</dbReference>
<evidence type="ECO:0000259" key="5">
    <source>
        <dbReference type="PROSITE" id="PS50897"/>
    </source>
</evidence>
<feature type="compositionally biased region" description="Basic and acidic residues" evidence="4">
    <location>
        <begin position="640"/>
        <end position="660"/>
    </location>
</feature>
<evidence type="ECO:0000313" key="6">
    <source>
        <dbReference type="EMBL" id="KIM19522.1"/>
    </source>
</evidence>
<dbReference type="SUPFAM" id="SSF50978">
    <property type="entry name" value="WD40 repeat-like"/>
    <property type="match status" value="1"/>
</dbReference>
<dbReference type="PROSITE" id="PS50896">
    <property type="entry name" value="LISH"/>
    <property type="match status" value="1"/>
</dbReference>
<dbReference type="Pfam" id="PF00400">
    <property type="entry name" value="WD40"/>
    <property type="match status" value="5"/>
</dbReference>
<feature type="compositionally biased region" description="Polar residues" evidence="4">
    <location>
        <begin position="1"/>
        <end position="31"/>
    </location>
</feature>